<dbReference type="Proteomes" id="UP000482578">
    <property type="component" value="Unassembled WGS sequence"/>
</dbReference>
<evidence type="ECO:0000256" key="9">
    <source>
        <dbReference type="PIRNR" id="PIRNR004862"/>
    </source>
</evidence>
<keyword evidence="14" id="KW-0282">Flagellum</keyword>
<feature type="compositionally biased region" description="Basic and acidic residues" evidence="10">
    <location>
        <begin position="276"/>
        <end position="285"/>
    </location>
</feature>
<dbReference type="EMBL" id="JAAGAA010000006">
    <property type="protein sequence ID" value="NDV12801.1"/>
    <property type="molecule type" value="Genomic_DNA"/>
</dbReference>
<feature type="domain" description="Flagellar M-ring N-terminal" evidence="12">
    <location>
        <begin position="31"/>
        <end position="206"/>
    </location>
</feature>
<evidence type="ECO:0000313" key="15">
    <source>
        <dbReference type="Proteomes" id="UP000482578"/>
    </source>
</evidence>
<dbReference type="AlphaFoldDB" id="A0A6B2KRW8"/>
<evidence type="ECO:0000256" key="6">
    <source>
        <dbReference type="ARBA" id="ARBA00022989"/>
    </source>
</evidence>
<dbReference type="InterPro" id="IPR000067">
    <property type="entry name" value="FlgMring_FliF"/>
</dbReference>
<keyword evidence="8 9" id="KW-0975">Bacterial flagellum</keyword>
<name>A0A6B2KRW8_9NEIS</name>
<protein>
    <recommendedName>
        <fullName evidence="9">Flagellar M-ring protein</fullName>
    </recommendedName>
</protein>
<evidence type="ECO:0000256" key="2">
    <source>
        <dbReference type="ARBA" id="ARBA00004651"/>
    </source>
</evidence>
<keyword evidence="4" id="KW-1003">Cell membrane</keyword>
<dbReference type="GO" id="GO:0071973">
    <property type="term" value="P:bacterial-type flagellum-dependent cell motility"/>
    <property type="evidence" value="ECO:0007669"/>
    <property type="project" value="InterPro"/>
</dbReference>
<dbReference type="PRINTS" id="PR01009">
    <property type="entry name" value="FLGMRINGFLIF"/>
</dbReference>
<dbReference type="Pfam" id="PF08345">
    <property type="entry name" value="YscJ_FliF_C"/>
    <property type="match status" value="1"/>
</dbReference>
<evidence type="ECO:0000256" key="7">
    <source>
        <dbReference type="ARBA" id="ARBA00023136"/>
    </source>
</evidence>
<evidence type="ECO:0000256" key="8">
    <source>
        <dbReference type="ARBA" id="ARBA00023143"/>
    </source>
</evidence>
<feature type="region of interest" description="Disordered" evidence="10">
    <location>
        <begin position="264"/>
        <end position="314"/>
    </location>
</feature>
<keyword evidence="5 11" id="KW-0812">Transmembrane</keyword>
<evidence type="ECO:0000256" key="1">
    <source>
        <dbReference type="ARBA" id="ARBA00004117"/>
    </source>
</evidence>
<dbReference type="NCBIfam" id="TIGR00206">
    <property type="entry name" value="fliF"/>
    <property type="match status" value="1"/>
</dbReference>
<keyword evidence="14" id="KW-0969">Cilium</keyword>
<evidence type="ECO:0000259" key="13">
    <source>
        <dbReference type="Pfam" id="PF08345"/>
    </source>
</evidence>
<comment type="caution">
    <text evidence="14">The sequence shown here is derived from an EMBL/GenBank/DDBJ whole genome shotgun (WGS) entry which is preliminary data.</text>
</comment>
<organism evidence="14 15">
    <name type="scientific">Crenobacter caeni</name>
    <dbReference type="NCBI Taxonomy" id="2705474"/>
    <lineage>
        <taxon>Bacteria</taxon>
        <taxon>Pseudomonadati</taxon>
        <taxon>Pseudomonadota</taxon>
        <taxon>Betaproteobacteria</taxon>
        <taxon>Neisseriales</taxon>
        <taxon>Neisseriaceae</taxon>
        <taxon>Crenobacter</taxon>
    </lineage>
</organism>
<dbReference type="GO" id="GO:0009431">
    <property type="term" value="C:bacterial-type flagellum basal body, MS ring"/>
    <property type="evidence" value="ECO:0007669"/>
    <property type="project" value="InterPro"/>
</dbReference>
<dbReference type="Gene3D" id="3.30.300.30">
    <property type="match status" value="1"/>
</dbReference>
<comment type="function">
    <text evidence="9">The M ring may be actively involved in energy transduction.</text>
</comment>
<evidence type="ECO:0000259" key="12">
    <source>
        <dbReference type="Pfam" id="PF01514"/>
    </source>
</evidence>
<proteinExistence type="inferred from homology"/>
<feature type="transmembrane region" description="Helical" evidence="11">
    <location>
        <begin position="415"/>
        <end position="434"/>
    </location>
</feature>
<sequence length="533" mass="56764">MSDASRRLLMLVLGATVLLTALSSLWLWRSDASYRPVFGQSEQVSAADMMAVLDASKVPYRIHPQSGQVLVPADALGRVRMELAAKGVVARLPAGLELLDQNDPLGVSQFVQDVRFRRGLEGELAQSVMALEPVAAARVHLSLPRATSFVTAPSDKASASVVVTLKAGQTLSREQIASVVKLVAGSVSVLSPSQVTLVDQAGNLLSARVDLGEDGLPATAGESGARLRDEALANIDALLAPVVGAGNYKASVTVALDNDRVEETREQYGEAPKVTNEARREENSSERSALGVPGSLSNRPMPADASAPAGEVAGNSRNAVTRQYAYDRNIVHVKKARGELKQLSVAVMLNQAAAPTKGGWQAAEIARIEDTLKKGLGVNAERGDALVVSVLPFAGVPAAAPWWEEQALWLDGARALAWLFGLLLAYLMLVRPFIRLFSRRFERSPERTVSEDGVPAAALPAGAVAKLPPVAERSQVHASEDVVSPLLEDYDLPPAGSSVDVLVEHLKELAAKEPERVAEVVKQWIQKDGRKPA</sequence>
<evidence type="ECO:0000256" key="5">
    <source>
        <dbReference type="ARBA" id="ARBA00022692"/>
    </source>
</evidence>
<dbReference type="GO" id="GO:0003774">
    <property type="term" value="F:cytoskeletal motor activity"/>
    <property type="evidence" value="ECO:0007669"/>
    <property type="project" value="InterPro"/>
</dbReference>
<dbReference type="PROSITE" id="PS51318">
    <property type="entry name" value="TAT"/>
    <property type="match status" value="1"/>
</dbReference>
<evidence type="ECO:0000256" key="10">
    <source>
        <dbReference type="SAM" id="MobiDB-lite"/>
    </source>
</evidence>
<dbReference type="InterPro" id="IPR045851">
    <property type="entry name" value="AMP-bd_C_sf"/>
</dbReference>
<dbReference type="InterPro" id="IPR006182">
    <property type="entry name" value="FliF_N_dom"/>
</dbReference>
<dbReference type="GO" id="GO:0005886">
    <property type="term" value="C:plasma membrane"/>
    <property type="evidence" value="ECO:0007669"/>
    <property type="project" value="UniProtKB-SubCell"/>
</dbReference>
<comment type="subcellular location">
    <subcellularLocation>
        <location evidence="1 9">Bacterial flagellum basal body</location>
    </subcellularLocation>
    <subcellularLocation>
        <location evidence="2">Cell membrane</location>
        <topology evidence="2">Multi-pass membrane protein</topology>
    </subcellularLocation>
</comment>
<dbReference type="PIRSF" id="PIRSF004862">
    <property type="entry name" value="FliF"/>
    <property type="match status" value="1"/>
</dbReference>
<dbReference type="PANTHER" id="PTHR30046:SF0">
    <property type="entry name" value="FLAGELLAR M-RING PROTEIN"/>
    <property type="match status" value="1"/>
</dbReference>
<dbReference type="Pfam" id="PF01514">
    <property type="entry name" value="YscJ_FliF"/>
    <property type="match status" value="1"/>
</dbReference>
<evidence type="ECO:0000256" key="11">
    <source>
        <dbReference type="SAM" id="Phobius"/>
    </source>
</evidence>
<reference evidence="14 15" key="1">
    <citation type="submission" date="2020-02" db="EMBL/GenBank/DDBJ databases">
        <authorList>
            <person name="Yang Z."/>
        </authorList>
    </citation>
    <scope>NUCLEOTIDE SEQUENCE [LARGE SCALE GENOMIC DNA]</scope>
    <source>
        <strain evidence="14 15">HX-7-9</strain>
    </source>
</reference>
<accession>A0A6B2KRW8</accession>
<dbReference type="InterPro" id="IPR043427">
    <property type="entry name" value="YscJ/FliF"/>
</dbReference>
<dbReference type="InterPro" id="IPR013556">
    <property type="entry name" value="Flag_M-ring_C"/>
</dbReference>
<keyword evidence="15" id="KW-1185">Reference proteome</keyword>
<keyword evidence="6 11" id="KW-1133">Transmembrane helix</keyword>
<keyword evidence="7 11" id="KW-0472">Membrane</keyword>
<comment type="similarity">
    <text evidence="3 9">Belongs to the FliF family.</text>
</comment>
<evidence type="ECO:0000313" key="14">
    <source>
        <dbReference type="EMBL" id="NDV12801.1"/>
    </source>
</evidence>
<evidence type="ECO:0000256" key="4">
    <source>
        <dbReference type="ARBA" id="ARBA00022475"/>
    </source>
</evidence>
<feature type="domain" description="Flagellar M-ring C-terminal" evidence="13">
    <location>
        <begin position="239"/>
        <end position="393"/>
    </location>
</feature>
<evidence type="ECO:0000256" key="3">
    <source>
        <dbReference type="ARBA" id="ARBA00007971"/>
    </source>
</evidence>
<dbReference type="PANTHER" id="PTHR30046">
    <property type="entry name" value="FLAGELLAR M-RING PROTEIN"/>
    <property type="match status" value="1"/>
</dbReference>
<dbReference type="InterPro" id="IPR006311">
    <property type="entry name" value="TAT_signal"/>
</dbReference>
<gene>
    <name evidence="14" type="primary">fliF</name>
    <name evidence="14" type="ORF">GZH52_08285</name>
</gene>
<keyword evidence="14" id="KW-0966">Cell projection</keyword>